<sequence>MIDIHSHVLIGVDDGPQTKEVAIELLNQAVDNGITDIIATPHHKTSHFSNPEETVKEKLEELHNIIQENHIQVKVHPGQEIRISGDIIEDLKSGNSIGMNNSQYVLVELPFNDLPRYTERLFFDIQMQGNIPVIAHPERCKPIVISPEKLYNFIEKGALSQVTASSVSGDLGANLKETSLEMIDSHLAHFVASDAHSVEARPFALKEAYDVISTELGEHVSKKLKKNALHLMNNQNISVEPPSIIDSHYSMKKKRRFFGLF</sequence>
<dbReference type="InterPro" id="IPR016667">
    <property type="entry name" value="Caps_polysacc_synth_CpsB/CapC"/>
</dbReference>
<evidence type="ECO:0000313" key="7">
    <source>
        <dbReference type="Proteomes" id="UP000199008"/>
    </source>
</evidence>
<dbReference type="PANTHER" id="PTHR39181:SF1">
    <property type="entry name" value="TYROSINE-PROTEIN PHOSPHATASE YWQE"/>
    <property type="match status" value="1"/>
</dbReference>
<organism evidence="6 7">
    <name type="scientific">Lacicoccus qingdaonensis</name>
    <dbReference type="NCBI Taxonomy" id="576118"/>
    <lineage>
        <taxon>Bacteria</taxon>
        <taxon>Bacillati</taxon>
        <taxon>Bacillota</taxon>
        <taxon>Bacilli</taxon>
        <taxon>Bacillales</taxon>
        <taxon>Salinicoccaceae</taxon>
        <taxon>Lacicoccus</taxon>
    </lineage>
</organism>
<dbReference type="EC" id="3.1.3.48" evidence="5"/>
<dbReference type="OrthoDB" id="9788539at2"/>
<comment type="catalytic activity">
    <reaction evidence="4 5">
        <text>O-phospho-L-tyrosyl-[protein] + H2O = L-tyrosyl-[protein] + phosphate</text>
        <dbReference type="Rhea" id="RHEA:10684"/>
        <dbReference type="Rhea" id="RHEA-COMP:10136"/>
        <dbReference type="Rhea" id="RHEA-COMP:20101"/>
        <dbReference type="ChEBI" id="CHEBI:15377"/>
        <dbReference type="ChEBI" id="CHEBI:43474"/>
        <dbReference type="ChEBI" id="CHEBI:46858"/>
        <dbReference type="ChEBI" id="CHEBI:61978"/>
        <dbReference type="EC" id="3.1.3.48"/>
    </reaction>
</comment>
<dbReference type="Pfam" id="PF19567">
    <property type="entry name" value="CpsB_CapC"/>
    <property type="match status" value="1"/>
</dbReference>
<protein>
    <recommendedName>
        <fullName evidence="5">Tyrosine-protein phosphatase</fullName>
        <ecNumber evidence="5">3.1.3.48</ecNumber>
    </recommendedName>
</protein>
<keyword evidence="3 5" id="KW-0904">Protein phosphatase</keyword>
<dbReference type="GO" id="GO:0030145">
    <property type="term" value="F:manganese ion binding"/>
    <property type="evidence" value="ECO:0007669"/>
    <property type="project" value="UniProtKB-UniRule"/>
</dbReference>
<dbReference type="SUPFAM" id="SSF89550">
    <property type="entry name" value="PHP domain-like"/>
    <property type="match status" value="1"/>
</dbReference>
<accession>A0A1G9IY77</accession>
<evidence type="ECO:0000256" key="1">
    <source>
        <dbReference type="ARBA" id="ARBA00005750"/>
    </source>
</evidence>
<evidence type="ECO:0000256" key="2">
    <source>
        <dbReference type="ARBA" id="ARBA00022801"/>
    </source>
</evidence>
<evidence type="ECO:0000256" key="3">
    <source>
        <dbReference type="ARBA" id="ARBA00022912"/>
    </source>
</evidence>
<comment type="similarity">
    <text evidence="1 5">Belongs to the metallo-dependent hydrolases superfamily. CpsB/CapC family.</text>
</comment>
<reference evidence="7" key="1">
    <citation type="submission" date="2016-10" db="EMBL/GenBank/DDBJ databases">
        <authorList>
            <person name="Varghese N."/>
            <person name="Submissions S."/>
        </authorList>
    </citation>
    <scope>NUCLEOTIDE SEQUENCE [LARGE SCALE GENOMIC DNA]</scope>
    <source>
        <strain evidence="7">CGMCC 1.8895</strain>
    </source>
</reference>
<dbReference type="STRING" id="576118.SAMN05216216_13917"/>
<evidence type="ECO:0000256" key="5">
    <source>
        <dbReference type="PIRNR" id="PIRNR016557"/>
    </source>
</evidence>
<dbReference type="EMBL" id="FNFY01000039">
    <property type="protein sequence ID" value="SDL30051.1"/>
    <property type="molecule type" value="Genomic_DNA"/>
</dbReference>
<proteinExistence type="inferred from homology"/>
<dbReference type="GO" id="GO:0004725">
    <property type="term" value="F:protein tyrosine phosphatase activity"/>
    <property type="evidence" value="ECO:0007669"/>
    <property type="project" value="UniProtKB-UniRule"/>
</dbReference>
<evidence type="ECO:0000256" key="4">
    <source>
        <dbReference type="ARBA" id="ARBA00051722"/>
    </source>
</evidence>
<keyword evidence="7" id="KW-1185">Reference proteome</keyword>
<keyword evidence="2 5" id="KW-0378">Hydrolase</keyword>
<dbReference type="Proteomes" id="UP000199008">
    <property type="component" value="Unassembled WGS sequence"/>
</dbReference>
<dbReference type="AlphaFoldDB" id="A0A1G9IY77"/>
<evidence type="ECO:0000313" key="6">
    <source>
        <dbReference type="EMBL" id="SDL30051.1"/>
    </source>
</evidence>
<dbReference type="InterPro" id="IPR016195">
    <property type="entry name" value="Pol/histidinol_Pase-like"/>
</dbReference>
<name>A0A1G9IY77_9BACL</name>
<gene>
    <name evidence="6" type="ORF">SAMN05216216_13917</name>
</gene>
<dbReference type="PIRSF" id="PIRSF016557">
    <property type="entry name" value="Caps_synth_CpsB"/>
    <property type="match status" value="1"/>
</dbReference>
<dbReference type="PANTHER" id="PTHR39181">
    <property type="entry name" value="TYROSINE-PROTEIN PHOSPHATASE YWQE"/>
    <property type="match status" value="1"/>
</dbReference>
<dbReference type="Gene3D" id="3.20.20.140">
    <property type="entry name" value="Metal-dependent hydrolases"/>
    <property type="match status" value="1"/>
</dbReference>